<feature type="transmembrane region" description="Helical" evidence="11">
    <location>
        <begin position="252"/>
        <end position="270"/>
    </location>
</feature>
<reference evidence="13 14" key="1">
    <citation type="submission" date="2020-02" db="EMBL/GenBank/DDBJ databases">
        <title>Out from the shadows clarifying the taxonomy of the family Cryomorphaceae and related taxa by utilizing the GTDB taxonomic framework.</title>
        <authorList>
            <person name="Bowman J.P."/>
        </authorList>
    </citation>
    <scope>NUCLEOTIDE SEQUENCE [LARGE SCALE GENOMIC DNA]</scope>
    <source>
        <strain evidence="13 14">QSSC 1-22</strain>
    </source>
</reference>
<proteinExistence type="inferred from homology"/>
<evidence type="ECO:0000256" key="1">
    <source>
        <dbReference type="ARBA" id="ARBA00004141"/>
    </source>
</evidence>
<feature type="transmembrane region" description="Helical" evidence="11">
    <location>
        <begin position="433"/>
        <end position="451"/>
    </location>
</feature>
<feature type="transmembrane region" description="Helical" evidence="11">
    <location>
        <begin position="314"/>
        <end position="332"/>
    </location>
</feature>
<accession>A0A7K3WPX7</accession>
<keyword evidence="6" id="KW-0915">Sodium</keyword>
<feature type="transmembrane region" description="Helical" evidence="11">
    <location>
        <begin position="352"/>
        <end position="373"/>
    </location>
</feature>
<dbReference type="RefSeq" id="WP_163283535.1">
    <property type="nucleotide sequence ID" value="NZ_JAAGVY010000005.1"/>
</dbReference>
<evidence type="ECO:0000256" key="5">
    <source>
        <dbReference type="ARBA" id="ARBA00022989"/>
    </source>
</evidence>
<evidence type="ECO:0000256" key="4">
    <source>
        <dbReference type="ARBA" id="ARBA00022692"/>
    </source>
</evidence>
<feature type="transmembrane region" description="Helical" evidence="11">
    <location>
        <begin position="80"/>
        <end position="101"/>
    </location>
</feature>
<protein>
    <submittedName>
        <fullName evidence="13">Sodium:proton antiporter</fullName>
    </submittedName>
</protein>
<keyword evidence="4 11" id="KW-0812">Transmembrane</keyword>
<dbReference type="AlphaFoldDB" id="A0A7K3WPX7"/>
<name>A0A7K3WPX7_9FLAO</name>
<dbReference type="InterPro" id="IPR004680">
    <property type="entry name" value="Cit_transptr-like_dom"/>
</dbReference>
<keyword evidence="3" id="KW-0050">Antiport</keyword>
<evidence type="ECO:0000256" key="7">
    <source>
        <dbReference type="ARBA" id="ARBA00023065"/>
    </source>
</evidence>
<evidence type="ECO:0000256" key="2">
    <source>
        <dbReference type="ARBA" id="ARBA00022448"/>
    </source>
</evidence>
<keyword evidence="5 11" id="KW-1133">Transmembrane helix</keyword>
<evidence type="ECO:0000256" key="10">
    <source>
        <dbReference type="ARBA" id="ARBA00025753"/>
    </source>
</evidence>
<feature type="transmembrane region" description="Helical" evidence="11">
    <location>
        <begin position="27"/>
        <end position="48"/>
    </location>
</feature>
<feature type="transmembrane region" description="Helical" evidence="11">
    <location>
        <begin position="393"/>
        <end position="421"/>
    </location>
</feature>
<dbReference type="Proteomes" id="UP000486602">
    <property type="component" value="Unassembled WGS sequence"/>
</dbReference>
<feature type="transmembrane region" description="Helical" evidence="11">
    <location>
        <begin position="276"/>
        <end position="293"/>
    </location>
</feature>
<dbReference type="PANTHER" id="PTHR43269">
    <property type="entry name" value="SODIUM/PROTON ANTIPORTER 1-RELATED"/>
    <property type="match status" value="1"/>
</dbReference>
<feature type="transmembrane region" description="Helical" evidence="11">
    <location>
        <begin position="125"/>
        <end position="152"/>
    </location>
</feature>
<keyword evidence="8 11" id="KW-0472">Membrane</keyword>
<dbReference type="GO" id="GO:0015297">
    <property type="term" value="F:antiporter activity"/>
    <property type="evidence" value="ECO:0007669"/>
    <property type="project" value="UniProtKB-KW"/>
</dbReference>
<dbReference type="EMBL" id="JAAGVY010000005">
    <property type="protein sequence ID" value="NEN22815.1"/>
    <property type="molecule type" value="Genomic_DNA"/>
</dbReference>
<feature type="transmembrane region" description="Helical" evidence="11">
    <location>
        <begin position="164"/>
        <end position="183"/>
    </location>
</feature>
<keyword evidence="2" id="KW-0813">Transport</keyword>
<evidence type="ECO:0000256" key="3">
    <source>
        <dbReference type="ARBA" id="ARBA00022449"/>
    </source>
</evidence>
<evidence type="ECO:0000313" key="13">
    <source>
        <dbReference type="EMBL" id="NEN22815.1"/>
    </source>
</evidence>
<gene>
    <name evidence="13" type="ORF">G3O08_04785</name>
</gene>
<evidence type="ECO:0000256" key="11">
    <source>
        <dbReference type="SAM" id="Phobius"/>
    </source>
</evidence>
<evidence type="ECO:0000256" key="6">
    <source>
        <dbReference type="ARBA" id="ARBA00023053"/>
    </source>
</evidence>
<keyword evidence="14" id="KW-1185">Reference proteome</keyword>
<dbReference type="GO" id="GO:0016020">
    <property type="term" value="C:membrane"/>
    <property type="evidence" value="ECO:0007669"/>
    <property type="project" value="UniProtKB-SubCell"/>
</dbReference>
<evidence type="ECO:0000256" key="8">
    <source>
        <dbReference type="ARBA" id="ARBA00023136"/>
    </source>
</evidence>
<comment type="subcellular location">
    <subcellularLocation>
        <location evidence="1">Membrane</location>
        <topology evidence="1">Multi-pass membrane protein</topology>
    </subcellularLocation>
</comment>
<dbReference type="Pfam" id="PF03600">
    <property type="entry name" value="CitMHS"/>
    <property type="match status" value="1"/>
</dbReference>
<dbReference type="InterPro" id="IPR045016">
    <property type="entry name" value="NhaD-like"/>
</dbReference>
<keyword evidence="7" id="KW-0406">Ion transport</keyword>
<dbReference type="PANTHER" id="PTHR43269:SF2">
    <property type="entry name" value="SODIUM_PROTON ANTIPORTER 1-RELATED"/>
    <property type="match status" value="1"/>
</dbReference>
<comment type="caution">
    <text evidence="13">The sequence shown here is derived from an EMBL/GenBank/DDBJ whole genome shotgun (WGS) entry which is preliminary data.</text>
</comment>
<dbReference type="NCBIfam" id="NF038006">
    <property type="entry name" value="NhaD_1"/>
    <property type="match status" value="1"/>
</dbReference>
<dbReference type="GO" id="GO:0006814">
    <property type="term" value="P:sodium ion transport"/>
    <property type="evidence" value="ECO:0007669"/>
    <property type="project" value="UniProtKB-KW"/>
</dbReference>
<organism evidence="13 14">
    <name type="scientific">Cryomorpha ignava</name>
    <dbReference type="NCBI Taxonomy" id="101383"/>
    <lineage>
        <taxon>Bacteria</taxon>
        <taxon>Pseudomonadati</taxon>
        <taxon>Bacteroidota</taxon>
        <taxon>Flavobacteriia</taxon>
        <taxon>Flavobacteriales</taxon>
        <taxon>Cryomorphaceae</taxon>
        <taxon>Cryomorpha</taxon>
    </lineage>
</organism>
<sequence>MEAAIIIVFVLGYLAIALEHPLRIDKAASALILGVLCWTIFVLGIDVIPEFLQHELSFFLDQNAHLAESEIMPMFLESRLLHHLSEIASILFFLMGAMTIVETIDAHEGFRIITEKIRTTNKVKLLWIVSILTFFLSAVLDNLTTTIVMVSLLRKLISDKETRWFYVGFVIIAANAGGAWSPIGDVTTTMLWIKKQIPDVPSIVQHVFLPSVATIVVPLAYLSYKMKGNLVRPEAREKGNGDISISKKDRNVVFFMGIAGLLFVPVFKTVTHLPPFMGMMFSLGVLWVATEILHGRKLLTQKRHLSILSTLRRIDMPSVLFFLGILLGVAALQEVGTLRNLAAFLDESIGNIYVINIAIGLLSAIVDNVPLVAAAQGMYEIAATGPFAADGIFWLFLAYCAGTGGSVLIIGSAAGVAAMGLERIDFIWYLKKMSLLALIGYGAGAALFILIHV</sequence>
<evidence type="ECO:0000259" key="12">
    <source>
        <dbReference type="Pfam" id="PF03600"/>
    </source>
</evidence>
<evidence type="ECO:0000256" key="9">
    <source>
        <dbReference type="ARBA" id="ARBA00023201"/>
    </source>
</evidence>
<keyword evidence="9" id="KW-0739">Sodium transport</keyword>
<comment type="similarity">
    <text evidence="10">Belongs to the NhaD Na(+)/H(+) (TC 2.A.62) antiporter family.</text>
</comment>
<evidence type="ECO:0000313" key="14">
    <source>
        <dbReference type="Proteomes" id="UP000486602"/>
    </source>
</evidence>
<feature type="domain" description="Citrate transporter-like" evidence="12">
    <location>
        <begin position="13"/>
        <end position="399"/>
    </location>
</feature>